<dbReference type="PANTHER" id="PTHR38846:SF1">
    <property type="entry name" value="C3H1-TYPE DOMAIN-CONTAINING PROTEIN"/>
    <property type="match status" value="1"/>
</dbReference>
<feature type="non-terminal residue" evidence="1">
    <location>
        <position position="1"/>
    </location>
</feature>
<dbReference type="STRING" id="71717.A0A4Y7T4J7"/>
<comment type="caution">
    <text evidence="1">The sequence shown here is derived from an EMBL/GenBank/DDBJ whole genome shotgun (WGS) entry which is preliminary data.</text>
</comment>
<dbReference type="OrthoDB" id="6105938at2759"/>
<dbReference type="Proteomes" id="UP000298030">
    <property type="component" value="Unassembled WGS sequence"/>
</dbReference>
<organism evidence="1 2">
    <name type="scientific">Coprinellus micaceus</name>
    <name type="common">Glistening ink-cap mushroom</name>
    <name type="synonym">Coprinus micaceus</name>
    <dbReference type="NCBI Taxonomy" id="71717"/>
    <lineage>
        <taxon>Eukaryota</taxon>
        <taxon>Fungi</taxon>
        <taxon>Dikarya</taxon>
        <taxon>Basidiomycota</taxon>
        <taxon>Agaricomycotina</taxon>
        <taxon>Agaricomycetes</taxon>
        <taxon>Agaricomycetidae</taxon>
        <taxon>Agaricales</taxon>
        <taxon>Agaricineae</taxon>
        <taxon>Psathyrellaceae</taxon>
        <taxon>Coprinellus</taxon>
    </lineage>
</organism>
<dbReference type="AlphaFoldDB" id="A0A4Y7T4J7"/>
<gene>
    <name evidence="1" type="ORF">FA13DRAFT_1580102</name>
</gene>
<evidence type="ECO:0000313" key="1">
    <source>
        <dbReference type="EMBL" id="TEB28868.1"/>
    </source>
</evidence>
<reference evidence="1 2" key="1">
    <citation type="journal article" date="2019" name="Nat. Ecol. Evol.">
        <title>Megaphylogeny resolves global patterns of mushroom evolution.</title>
        <authorList>
            <person name="Varga T."/>
            <person name="Krizsan K."/>
            <person name="Foldi C."/>
            <person name="Dima B."/>
            <person name="Sanchez-Garcia M."/>
            <person name="Sanchez-Ramirez S."/>
            <person name="Szollosi G.J."/>
            <person name="Szarkandi J.G."/>
            <person name="Papp V."/>
            <person name="Albert L."/>
            <person name="Andreopoulos W."/>
            <person name="Angelini C."/>
            <person name="Antonin V."/>
            <person name="Barry K.W."/>
            <person name="Bougher N.L."/>
            <person name="Buchanan P."/>
            <person name="Buyck B."/>
            <person name="Bense V."/>
            <person name="Catcheside P."/>
            <person name="Chovatia M."/>
            <person name="Cooper J."/>
            <person name="Damon W."/>
            <person name="Desjardin D."/>
            <person name="Finy P."/>
            <person name="Geml J."/>
            <person name="Haridas S."/>
            <person name="Hughes K."/>
            <person name="Justo A."/>
            <person name="Karasinski D."/>
            <person name="Kautmanova I."/>
            <person name="Kiss B."/>
            <person name="Kocsube S."/>
            <person name="Kotiranta H."/>
            <person name="LaButti K.M."/>
            <person name="Lechner B.E."/>
            <person name="Liimatainen K."/>
            <person name="Lipzen A."/>
            <person name="Lukacs Z."/>
            <person name="Mihaltcheva S."/>
            <person name="Morgado L.N."/>
            <person name="Niskanen T."/>
            <person name="Noordeloos M.E."/>
            <person name="Ohm R.A."/>
            <person name="Ortiz-Santana B."/>
            <person name="Ovrebo C."/>
            <person name="Racz N."/>
            <person name="Riley R."/>
            <person name="Savchenko A."/>
            <person name="Shiryaev A."/>
            <person name="Soop K."/>
            <person name="Spirin V."/>
            <person name="Szebenyi C."/>
            <person name="Tomsovsky M."/>
            <person name="Tulloss R.E."/>
            <person name="Uehling J."/>
            <person name="Grigoriev I.V."/>
            <person name="Vagvolgyi C."/>
            <person name="Papp T."/>
            <person name="Martin F.M."/>
            <person name="Miettinen O."/>
            <person name="Hibbett D.S."/>
            <person name="Nagy L.G."/>
        </authorList>
    </citation>
    <scope>NUCLEOTIDE SEQUENCE [LARGE SCALE GENOMIC DNA]</scope>
    <source>
        <strain evidence="1 2">FP101781</strain>
    </source>
</reference>
<dbReference type="PANTHER" id="PTHR38846">
    <property type="entry name" value="C3H1-TYPE DOMAIN-CONTAINING PROTEIN"/>
    <property type="match status" value="1"/>
</dbReference>
<evidence type="ECO:0000313" key="2">
    <source>
        <dbReference type="Proteomes" id="UP000298030"/>
    </source>
</evidence>
<dbReference type="EMBL" id="QPFP01000030">
    <property type="protein sequence ID" value="TEB28868.1"/>
    <property type="molecule type" value="Genomic_DNA"/>
</dbReference>
<accession>A0A4Y7T4J7</accession>
<sequence length="156" mass="18051">NPILRFFAAYPSFDYNPGLRPYSSHTSEFNRLCEVMEWGKKGRRRKAARKEFQEALVRWFNEAYGVDAECLEAWQELCKDSRIHPVPGTLVKARKTMFNTHVNLMDLADARRHPDHRLIKFATEKELSQYTLKAGKMVPASSDEASGVSRALLRYI</sequence>
<proteinExistence type="predicted"/>
<protein>
    <submittedName>
        <fullName evidence="1">Uncharacterized protein</fullName>
    </submittedName>
</protein>
<name>A0A4Y7T4J7_COPMI</name>
<feature type="non-terminal residue" evidence="1">
    <location>
        <position position="156"/>
    </location>
</feature>
<keyword evidence="2" id="KW-1185">Reference proteome</keyword>